<evidence type="ECO:0008006" key="4">
    <source>
        <dbReference type="Google" id="ProtNLM"/>
    </source>
</evidence>
<feature type="region of interest" description="Disordered" evidence="1">
    <location>
        <begin position="16"/>
        <end position="54"/>
    </location>
</feature>
<dbReference type="OrthoDB" id="387563at2759"/>
<dbReference type="OMA" id="NDYNDHT"/>
<dbReference type="Proteomes" id="UP000220797">
    <property type="component" value="Unassembled WGS sequence"/>
</dbReference>
<feature type="compositionally biased region" description="Basic residues" evidence="1">
    <location>
        <begin position="16"/>
        <end position="31"/>
    </location>
</feature>
<dbReference type="AlphaFoldDB" id="A0A1J1GLD5"/>
<name>A0A1J1GLD5_PLAGA</name>
<sequence>MKKKCDKNNILIKSHKSKIKHYDKKKSKEKYKKHDKDASSQIYKGTKSNKKISKNYPTNLTDYNKNTGKKNSEISYNSYDYFDKNASDNGLSSNYINEQKLKYEKEVFEKAYGLSLDDDICYDNFLFKKDNGNLDNKNNKKEDSKKYYECFSCKTKNYYSNIQCYKCKKLRKL</sequence>
<evidence type="ECO:0000313" key="2">
    <source>
        <dbReference type="EMBL" id="CRG93148.1"/>
    </source>
</evidence>
<dbReference type="GeneID" id="39729376"/>
<proteinExistence type="predicted"/>
<gene>
    <name evidence="2" type="ORF">PGAL8A_00085200</name>
</gene>
<dbReference type="VEuPathDB" id="PlasmoDB:PGAL8A_00085200"/>
<dbReference type="RefSeq" id="XP_028525970.1">
    <property type="nucleotide sequence ID" value="XM_028671021.1"/>
</dbReference>
<comment type="caution">
    <text evidence="2">The sequence shown here is derived from an EMBL/GenBank/DDBJ whole genome shotgun (WGS) entry which is preliminary data.</text>
</comment>
<organism evidence="2 3">
    <name type="scientific">Plasmodium gallinaceum</name>
    <dbReference type="NCBI Taxonomy" id="5849"/>
    <lineage>
        <taxon>Eukaryota</taxon>
        <taxon>Sar</taxon>
        <taxon>Alveolata</taxon>
        <taxon>Apicomplexa</taxon>
        <taxon>Aconoidasida</taxon>
        <taxon>Haemosporida</taxon>
        <taxon>Plasmodiidae</taxon>
        <taxon>Plasmodium</taxon>
        <taxon>Plasmodium (Haemamoeba)</taxon>
    </lineage>
</organism>
<evidence type="ECO:0000313" key="3">
    <source>
        <dbReference type="Proteomes" id="UP000220797"/>
    </source>
</evidence>
<keyword evidence="3" id="KW-1185">Reference proteome</keyword>
<dbReference type="EMBL" id="CVMV01000013">
    <property type="protein sequence ID" value="CRG93148.1"/>
    <property type="molecule type" value="Genomic_DNA"/>
</dbReference>
<evidence type="ECO:0000256" key="1">
    <source>
        <dbReference type="SAM" id="MobiDB-lite"/>
    </source>
</evidence>
<reference evidence="2" key="1">
    <citation type="submission" date="2015-04" db="EMBL/GenBank/DDBJ databases">
        <authorList>
            <consortium name="Pathogen Informatics"/>
        </authorList>
    </citation>
    <scope>NUCLEOTIDE SEQUENCE [LARGE SCALE GENOMIC DNA]</scope>
    <source>
        <strain evidence="2">8A</strain>
    </source>
</reference>
<accession>A0A1J1GLD5</accession>
<protein>
    <recommendedName>
        <fullName evidence="4">RanBP2-type domain-containing protein</fullName>
    </recommendedName>
</protein>